<dbReference type="InterPro" id="IPR011547">
    <property type="entry name" value="SLC26A/SulP_dom"/>
</dbReference>
<dbReference type="Pfam" id="PF00027">
    <property type="entry name" value="cNMP_binding"/>
    <property type="match status" value="1"/>
</dbReference>
<dbReference type="SUPFAM" id="SSF51206">
    <property type="entry name" value="cAMP-binding domain-like"/>
    <property type="match status" value="1"/>
</dbReference>
<dbReference type="PROSITE" id="PS50801">
    <property type="entry name" value="STAS"/>
    <property type="match status" value="1"/>
</dbReference>
<dbReference type="Proteomes" id="UP001055111">
    <property type="component" value="Unassembled WGS sequence"/>
</dbReference>
<evidence type="ECO:0000256" key="3">
    <source>
        <dbReference type="ARBA" id="ARBA00022989"/>
    </source>
</evidence>
<evidence type="ECO:0000259" key="6">
    <source>
        <dbReference type="PROSITE" id="PS50042"/>
    </source>
</evidence>
<dbReference type="EMBL" id="BPUS01000031">
    <property type="protein sequence ID" value="GJH30118.1"/>
    <property type="molecule type" value="Genomic_DNA"/>
</dbReference>
<name>A0AA37MJT8_9BURK</name>
<keyword evidence="3 5" id="KW-1133">Transmembrane helix</keyword>
<dbReference type="RefSeq" id="WP_238217774.1">
    <property type="nucleotide sequence ID" value="NZ_BPUS01000031.1"/>
</dbReference>
<evidence type="ECO:0000256" key="2">
    <source>
        <dbReference type="ARBA" id="ARBA00022692"/>
    </source>
</evidence>
<dbReference type="InterPro" id="IPR018490">
    <property type="entry name" value="cNMP-bd_dom_sf"/>
</dbReference>
<keyword evidence="2 5" id="KW-0812">Transmembrane</keyword>
<feature type="transmembrane region" description="Helical" evidence="5">
    <location>
        <begin position="325"/>
        <end position="342"/>
    </location>
</feature>
<feature type="transmembrane region" description="Helical" evidence="5">
    <location>
        <begin position="362"/>
        <end position="380"/>
    </location>
</feature>
<organism evidence="8 9">
    <name type="scientific">Caballeronia novacaledonica</name>
    <dbReference type="NCBI Taxonomy" id="1544861"/>
    <lineage>
        <taxon>Bacteria</taxon>
        <taxon>Pseudomonadati</taxon>
        <taxon>Pseudomonadota</taxon>
        <taxon>Betaproteobacteria</taxon>
        <taxon>Burkholderiales</taxon>
        <taxon>Burkholderiaceae</taxon>
        <taxon>Caballeronia</taxon>
    </lineage>
</organism>
<gene>
    <name evidence="8" type="ORF">CBA19CS42_36400</name>
</gene>
<dbReference type="SMART" id="SM00100">
    <property type="entry name" value="cNMP"/>
    <property type="match status" value="1"/>
</dbReference>
<comment type="subcellular location">
    <subcellularLocation>
        <location evidence="1">Membrane</location>
        <topology evidence="1">Multi-pass membrane protein</topology>
    </subcellularLocation>
</comment>
<feature type="transmembrane region" description="Helical" evidence="5">
    <location>
        <begin position="99"/>
        <end position="117"/>
    </location>
</feature>
<evidence type="ECO:0000256" key="4">
    <source>
        <dbReference type="ARBA" id="ARBA00023136"/>
    </source>
</evidence>
<dbReference type="Pfam" id="PF00916">
    <property type="entry name" value="Sulfate_transp"/>
    <property type="match status" value="1"/>
</dbReference>
<evidence type="ECO:0000256" key="5">
    <source>
        <dbReference type="SAM" id="Phobius"/>
    </source>
</evidence>
<feature type="transmembrane region" description="Helical" evidence="5">
    <location>
        <begin position="417"/>
        <end position="448"/>
    </location>
</feature>
<feature type="transmembrane region" description="Helical" evidence="5">
    <location>
        <begin position="195"/>
        <end position="216"/>
    </location>
</feature>
<feature type="transmembrane region" description="Helical" evidence="5">
    <location>
        <begin position="387"/>
        <end position="405"/>
    </location>
</feature>
<evidence type="ECO:0000256" key="1">
    <source>
        <dbReference type="ARBA" id="ARBA00004141"/>
    </source>
</evidence>
<keyword evidence="4 5" id="KW-0472">Membrane</keyword>
<feature type="domain" description="STAS" evidence="7">
    <location>
        <begin position="489"/>
        <end position="569"/>
    </location>
</feature>
<feature type="domain" description="Cyclic nucleotide-binding" evidence="6">
    <location>
        <begin position="616"/>
        <end position="718"/>
    </location>
</feature>
<dbReference type="Pfam" id="PF01740">
    <property type="entry name" value="STAS"/>
    <property type="match status" value="1"/>
</dbReference>
<feature type="transmembrane region" description="Helical" evidence="5">
    <location>
        <begin position="21"/>
        <end position="50"/>
    </location>
</feature>
<evidence type="ECO:0000313" key="9">
    <source>
        <dbReference type="Proteomes" id="UP001055111"/>
    </source>
</evidence>
<dbReference type="PROSITE" id="PS00889">
    <property type="entry name" value="CNMP_BINDING_2"/>
    <property type="match status" value="1"/>
</dbReference>
<feature type="transmembrane region" description="Helical" evidence="5">
    <location>
        <begin position="123"/>
        <end position="145"/>
    </location>
</feature>
<accession>A0AA37MJT8</accession>
<dbReference type="GO" id="GO:0016020">
    <property type="term" value="C:membrane"/>
    <property type="evidence" value="ECO:0007669"/>
    <property type="project" value="UniProtKB-SubCell"/>
</dbReference>
<comment type="caution">
    <text evidence="8">The sequence shown here is derived from an EMBL/GenBank/DDBJ whole genome shotgun (WGS) entry which is preliminary data.</text>
</comment>
<protein>
    <submittedName>
        <fullName evidence="8">SLC26A/SulP transporter family protein</fullName>
    </submittedName>
</protein>
<evidence type="ECO:0000313" key="8">
    <source>
        <dbReference type="EMBL" id="GJH30118.1"/>
    </source>
</evidence>
<dbReference type="InterPro" id="IPR036513">
    <property type="entry name" value="STAS_dom_sf"/>
</dbReference>
<dbReference type="CDD" id="cd07042">
    <property type="entry name" value="STAS_SulP_like_sulfate_transporter"/>
    <property type="match status" value="1"/>
</dbReference>
<dbReference type="Gene3D" id="3.30.750.24">
    <property type="entry name" value="STAS domain"/>
    <property type="match status" value="1"/>
</dbReference>
<dbReference type="PANTHER" id="PTHR43310">
    <property type="entry name" value="SULFATE TRANSPORTER YBAR-RELATED"/>
    <property type="match status" value="1"/>
</dbReference>
<dbReference type="InterPro" id="IPR002645">
    <property type="entry name" value="STAS_dom"/>
</dbReference>
<evidence type="ECO:0000259" key="7">
    <source>
        <dbReference type="PROSITE" id="PS50801"/>
    </source>
</evidence>
<dbReference type="SUPFAM" id="SSF52091">
    <property type="entry name" value="SpoIIaa-like"/>
    <property type="match status" value="1"/>
</dbReference>
<dbReference type="InterPro" id="IPR018488">
    <property type="entry name" value="cNMP-bd_CS"/>
</dbReference>
<dbReference type="Gene3D" id="2.60.120.10">
    <property type="entry name" value="Jelly Rolls"/>
    <property type="match status" value="1"/>
</dbReference>
<dbReference type="InterPro" id="IPR000595">
    <property type="entry name" value="cNMP-bd_dom"/>
</dbReference>
<dbReference type="PANTHER" id="PTHR43310:SF1">
    <property type="entry name" value="SULFATE TRANSPORTER YBAR-RELATED"/>
    <property type="match status" value="1"/>
</dbReference>
<proteinExistence type="predicted"/>
<sequence>MSENTSRDAKLMRASPGAGASSVHAAIAAFGVDALAGVLTALLALAYAAGYGATIFSAGLTPWLSAGMPTALLSCVIVAFVVALTSSVPFMIAGPDSNATALLAGMASSVALSVHAAGGDDDAVLATVLMLIAVSSLTTGALLFALAHWKRGNAIQYIPFPVIGGFLAGTGLLLLEGALRVLTDTPVGAATPRLVMALPWLASVPALVVGVGLLVLTRITPLSRYVIVLPSMIALGIAIFYGGLHGSGKTLEDARRMGLLFHYESITGMRLPFALLHDAWLPTLVSRAPEILAVAAVSSMTVLLNTTSIGVTASRDVDFNREMRVAGIANVLTGLAGGLVGAQSMTRTVTNWRLGVRGRRAGVLAALFCLVVVARFPSLMALLPKPVLVGLQIFIGAAMLNEWLINSFRRLPWHDYLLIPAIMVIIEAYGIVAGVLLGVIAACLLFVVRYGRVNCFRLEFDGRGRRSNVERTVDESRALDGEARALYGVALQGFLFFGTAYSILTHIRARLEASADASDARPNVRFVLVDFARVHGVDASSTASFVRLRQACARANAQLVLTGLSPALKAWFAKGITDTKGASGPHEFADLDNGLEWIETQMLRALKPSQATRAGGFASTLPDTLDALRPHLDTLALAPGEYVFRQADPGDSIYFVETGRVTVALSVGEGRTLRLRSFGAGTIVGEMAVYTGARRSADVVADEPTVVLRLALSTLKRLESDDPALAARMHKFVARVLAARLVAANEQIRAAQ</sequence>
<dbReference type="CDD" id="cd00038">
    <property type="entry name" value="CAP_ED"/>
    <property type="match status" value="1"/>
</dbReference>
<dbReference type="AlphaFoldDB" id="A0AA37MJT8"/>
<feature type="transmembrane region" description="Helical" evidence="5">
    <location>
        <begin position="291"/>
        <end position="313"/>
    </location>
</feature>
<dbReference type="InterPro" id="IPR014710">
    <property type="entry name" value="RmlC-like_jellyroll"/>
</dbReference>
<dbReference type="PROSITE" id="PS50042">
    <property type="entry name" value="CNMP_BINDING_3"/>
    <property type="match status" value="1"/>
</dbReference>
<feature type="transmembrane region" description="Helical" evidence="5">
    <location>
        <begin position="485"/>
        <end position="504"/>
    </location>
</feature>
<reference evidence="8" key="1">
    <citation type="submission" date="2022-09" db="EMBL/GenBank/DDBJ databases">
        <title>Isolation and characterization of 3-chlorobenzoate degrading bacteria from soils in Shizuoka.</title>
        <authorList>
            <person name="Ifat A."/>
            <person name="Ogawa N."/>
            <person name="Kimbara K."/>
            <person name="Moriuchi R."/>
            <person name="Dohra H."/>
            <person name="Shintani M."/>
        </authorList>
    </citation>
    <scope>NUCLEOTIDE SEQUENCE</scope>
    <source>
        <strain evidence="8">19CS4-2</strain>
    </source>
</reference>
<feature type="transmembrane region" description="Helical" evidence="5">
    <location>
        <begin position="70"/>
        <end position="92"/>
    </location>
</feature>
<feature type="transmembrane region" description="Helical" evidence="5">
    <location>
        <begin position="157"/>
        <end position="175"/>
    </location>
</feature>
<dbReference type="InterPro" id="IPR052706">
    <property type="entry name" value="Membrane-Transporter-like"/>
</dbReference>
<feature type="transmembrane region" description="Helical" evidence="5">
    <location>
        <begin position="225"/>
        <end position="244"/>
    </location>
</feature>